<evidence type="ECO:0000259" key="3">
    <source>
        <dbReference type="Pfam" id="PF00188"/>
    </source>
</evidence>
<feature type="signal peptide" evidence="2">
    <location>
        <begin position="1"/>
        <end position="17"/>
    </location>
</feature>
<feature type="region of interest" description="Disordered" evidence="1">
    <location>
        <begin position="375"/>
        <end position="404"/>
    </location>
</feature>
<feature type="chain" id="PRO_5004015224" description="SCP domain-containing protein" evidence="2">
    <location>
        <begin position="18"/>
        <end position="569"/>
    </location>
</feature>
<evidence type="ECO:0000313" key="4">
    <source>
        <dbReference type="EMBL" id="AGE95927.1"/>
    </source>
</evidence>
<accession>M1K9F6</accession>
<dbReference type="Gene3D" id="3.40.33.10">
    <property type="entry name" value="CAP"/>
    <property type="match status" value="1"/>
</dbReference>
<feature type="compositionally biased region" description="Low complexity" evidence="1">
    <location>
        <begin position="382"/>
        <end position="399"/>
    </location>
</feature>
<reference evidence="4" key="1">
    <citation type="journal article" date="2013" name="Eukaryot. Cell">
        <title>Extremely Reduced Levels of Heterozygosity in the Vertebrate Pathogen Encephalitozoon cuniculi.</title>
        <authorList>
            <person name="Selman M."/>
            <person name="Sak B."/>
            <person name="Kvac M."/>
            <person name="Farinelli L."/>
            <person name="Weiss L.M."/>
            <person name="Corradi N."/>
        </authorList>
    </citation>
    <scope>NUCLEOTIDE SEQUENCE</scope>
</reference>
<keyword evidence="2" id="KW-0732">Signal</keyword>
<feature type="compositionally biased region" description="Polar residues" evidence="1">
    <location>
        <begin position="297"/>
        <end position="308"/>
    </location>
</feature>
<organism evidence="4">
    <name type="scientific">Encephalitozoon cuniculi</name>
    <name type="common">Microsporidian parasite</name>
    <dbReference type="NCBI Taxonomy" id="6035"/>
    <lineage>
        <taxon>Eukaryota</taxon>
        <taxon>Fungi</taxon>
        <taxon>Fungi incertae sedis</taxon>
        <taxon>Microsporidia</taxon>
        <taxon>Unikaryonidae</taxon>
        <taxon>Encephalitozoon</taxon>
    </lineage>
</organism>
<dbReference type="EMBL" id="KC513611">
    <property type="protein sequence ID" value="AGE95927.1"/>
    <property type="molecule type" value="Genomic_DNA"/>
</dbReference>
<dbReference type="SUPFAM" id="SSF55797">
    <property type="entry name" value="PR-1-like"/>
    <property type="match status" value="1"/>
</dbReference>
<protein>
    <recommendedName>
        <fullName evidence="3">SCP domain-containing protein</fullName>
    </recommendedName>
</protein>
<dbReference type="Pfam" id="PF00188">
    <property type="entry name" value="CAP"/>
    <property type="match status" value="1"/>
</dbReference>
<gene>
    <name evidence="4" type="ORF">ECU03_0990</name>
</gene>
<feature type="region of interest" description="Disordered" evidence="1">
    <location>
        <begin position="283"/>
        <end position="308"/>
    </location>
</feature>
<feature type="region of interest" description="Disordered" evidence="1">
    <location>
        <begin position="196"/>
        <end position="268"/>
    </location>
</feature>
<sequence>MISAWLFLGCVFCSLESDMLKYTNKFRSEHNMEELYNLPSLQKAADMQVLYMCRKSKLTHDGASGEGFTLAGRLKRFDFVGLNIGENIAKQENDDYKEVVKLWMKSTEHRNNILGDYVYSGVATCVGKDGNRYWVQVFGKDVSNTRIAKMRDGMKLLGSGGCGTEGSDMDRSGGRRKMCGEKSDFGKGDYIMVVPPPGYEGELEGAPEPSREVEDGQEENDGSITDRAGGGDYPSKEIRRTPGGGLDRRKYPGWSSTRKPKPFPRGRDIRREERELLSFGDYLIPPQSQGKEPPRANAQTSTYSPSIQEVSSTAAESIKAQTSTAPILTFVFKNPGNSTIIPALQSLIEVIKGTQSQDRSSSSTSAMSSASYTSSKTDALHSTQASASSNVQASSETSSKGPISTVTVTRTTHKLITTVYLSKYQVSTTTVPSDRKDSSQPLRSGKDSPGQRGETTPERRAVSNRGVGNEDISSVVRLDGLYGVREGEDNGKGSVHEHEGKCQNGYNRDGSCAVSKELDSAKLKDALEDLVRKGKVHLHIISDESCADKDGCYEKSNRVDIGIPFSYKL</sequence>
<dbReference type="VEuPathDB" id="MicrosporidiaDB:ECU03_0990"/>
<evidence type="ECO:0000256" key="1">
    <source>
        <dbReference type="SAM" id="MobiDB-lite"/>
    </source>
</evidence>
<dbReference type="CDD" id="cd05379">
    <property type="entry name" value="CAP_bacterial"/>
    <property type="match status" value="1"/>
</dbReference>
<dbReference type="InterPro" id="IPR014044">
    <property type="entry name" value="CAP_dom"/>
</dbReference>
<feature type="region of interest" description="Disordered" evidence="1">
    <location>
        <begin position="427"/>
        <end position="468"/>
    </location>
</feature>
<dbReference type="VEuPathDB" id="MicrosporidiaDB:AEWD_030910"/>
<dbReference type="VEuPathDB" id="MicrosporidiaDB:M970_030910"/>
<dbReference type="PANTHER" id="PTHR31157:SF1">
    <property type="entry name" value="SCP DOMAIN-CONTAINING PROTEIN"/>
    <property type="match status" value="1"/>
</dbReference>
<name>M1K9F6_ENCCN</name>
<feature type="compositionally biased region" description="Basic and acidic residues" evidence="1">
    <location>
        <begin position="234"/>
        <end position="250"/>
    </location>
</feature>
<evidence type="ECO:0000256" key="2">
    <source>
        <dbReference type="SAM" id="SignalP"/>
    </source>
</evidence>
<feature type="domain" description="SCP" evidence="3">
    <location>
        <begin position="20"/>
        <end position="138"/>
    </location>
</feature>
<dbReference type="AlphaFoldDB" id="M1K9F6"/>
<dbReference type="VEuPathDB" id="MicrosporidiaDB:AEWR_030910"/>
<proteinExistence type="predicted"/>
<dbReference type="InterPro" id="IPR035940">
    <property type="entry name" value="CAP_sf"/>
</dbReference>
<dbReference type="VEuPathDB" id="MicrosporidiaDB:AEWQ_030910"/>
<dbReference type="PANTHER" id="PTHR31157">
    <property type="entry name" value="SCP DOMAIN-CONTAINING PROTEIN"/>
    <property type="match status" value="1"/>
</dbReference>